<dbReference type="InterPro" id="IPR001223">
    <property type="entry name" value="Glyco_hydro18_cat"/>
</dbReference>
<feature type="region of interest" description="Disordered" evidence="1">
    <location>
        <begin position="85"/>
        <end position="139"/>
    </location>
</feature>
<name>A0A1B7HKQ6_9ENTR</name>
<reference evidence="3 4" key="1">
    <citation type="submission" date="2016-04" db="EMBL/GenBank/DDBJ databases">
        <title>ATOL: Assembling a taxonomically balanced genome-scale reconstruction of the evolutionary history of the Enterobacteriaceae.</title>
        <authorList>
            <person name="Plunkett G.III."/>
            <person name="Neeno-Eckwall E.C."/>
            <person name="Glasner J.D."/>
            <person name="Perna N.T."/>
        </authorList>
    </citation>
    <scope>NUCLEOTIDE SEQUENCE [LARGE SCALE GENOMIC DNA]</scope>
    <source>
        <strain evidence="3 4">ATCC 51604</strain>
    </source>
</reference>
<dbReference type="EC" id="3.2.1.-" evidence="3"/>
<sequence length="585" mass="61652">MATQAITWSWATNTHLTFNPVTDVLDFDWMQGNQFDITEKDGSVVISIPSNNQSYILDGVKLSQLSVNNIDAKDSTAMHEWQTALDTGGNRLPTDTSNAIPLTDLNTSSAAPDSTTQQSTPGSTIPEVSEPATSQIASSVESTTKTIAWDWGANTHLSFNPTTDVLDFGWMQADQFNVTEKDGSVVISIPSNDQSYVLDGVTLSQLSISNIGAKDATALAEWQSALGVTGNTNPIGSGSETSVATSDPLTPVTTPVSDPLTPVTTPVSDPLTPVTTPVSGSSSYEYAPYVDVTSWPTPDLTAISHNSGVKEFSLGFLVANSQGGLSWGGVVPIDNNAATEDTVKIDKDISSFQNSGGSIILSFGGENGTEVALNAKDANSLAALYQTAIDKYHATSIDFDIEGGAVADKKSVDMRNQAITILEKNNPGLQVSYTLPVLQNGLTQDGVNVLKSAVSNNTHVDLVNIMTMDFGGQYDSLFTGKPDMGDGTIAASDATISQMRAAGLSDTKVGITPMIGVNDDNKEIFTLEDASQVAHYAESNSDVGRIGIWSIGRDNGNGAGKPWADSAYSGMSQNDYDFSKTLMGS</sequence>
<dbReference type="Proteomes" id="UP000078504">
    <property type="component" value="Unassembled WGS sequence"/>
</dbReference>
<dbReference type="Gene3D" id="3.20.20.80">
    <property type="entry name" value="Glycosidases"/>
    <property type="match status" value="1"/>
</dbReference>
<dbReference type="PROSITE" id="PS51910">
    <property type="entry name" value="GH18_2"/>
    <property type="match status" value="1"/>
</dbReference>
<feature type="domain" description="GH18" evidence="2">
    <location>
        <begin position="286"/>
        <end position="585"/>
    </location>
</feature>
<proteinExistence type="predicted"/>
<gene>
    <name evidence="3" type="ORF">M977_04649</name>
</gene>
<evidence type="ECO:0000256" key="1">
    <source>
        <dbReference type="SAM" id="MobiDB-lite"/>
    </source>
</evidence>
<dbReference type="CDD" id="cd06543">
    <property type="entry name" value="GH18_PF-ChiA-like"/>
    <property type="match status" value="1"/>
</dbReference>
<feature type="compositionally biased region" description="Polar residues" evidence="1">
    <location>
        <begin position="93"/>
        <end position="123"/>
    </location>
</feature>
<dbReference type="PATRIC" id="fig|1354253.4.peg.4810"/>
<evidence type="ECO:0000313" key="3">
    <source>
        <dbReference type="EMBL" id="OAT16220.1"/>
    </source>
</evidence>
<dbReference type="SUPFAM" id="SSF51445">
    <property type="entry name" value="(Trans)glycosidases"/>
    <property type="match status" value="1"/>
</dbReference>
<dbReference type="InterPro" id="IPR052750">
    <property type="entry name" value="GH18_Chitinase"/>
</dbReference>
<evidence type="ECO:0000313" key="4">
    <source>
        <dbReference type="Proteomes" id="UP000078504"/>
    </source>
</evidence>
<feature type="region of interest" description="Disordered" evidence="1">
    <location>
        <begin position="232"/>
        <end position="278"/>
    </location>
</feature>
<dbReference type="EC" id="3.2.1.14" evidence="3"/>
<dbReference type="EMBL" id="LXEP01000060">
    <property type="protein sequence ID" value="OAT16220.1"/>
    <property type="molecule type" value="Genomic_DNA"/>
</dbReference>
<dbReference type="PANTHER" id="PTHR42976:SF1">
    <property type="entry name" value="GH18 DOMAIN-CONTAINING PROTEIN-RELATED"/>
    <property type="match status" value="1"/>
</dbReference>
<dbReference type="GO" id="GO:0005975">
    <property type="term" value="P:carbohydrate metabolic process"/>
    <property type="evidence" value="ECO:0007669"/>
    <property type="project" value="InterPro"/>
</dbReference>
<protein>
    <submittedName>
        <fullName evidence="3">Chitinase</fullName>
        <ecNumber evidence="3">3.2.1.-</ecNumber>
        <ecNumber evidence="3">3.2.1.14</ecNumber>
    </submittedName>
</protein>
<dbReference type="GO" id="GO:0008843">
    <property type="term" value="F:endochitinase activity"/>
    <property type="evidence" value="ECO:0007669"/>
    <property type="project" value="UniProtKB-EC"/>
</dbReference>
<dbReference type="RefSeq" id="WP_064519419.1">
    <property type="nucleotide sequence ID" value="NZ_LXEP01000060.1"/>
</dbReference>
<feature type="compositionally biased region" description="Polar residues" evidence="1">
    <location>
        <begin position="232"/>
        <end position="267"/>
    </location>
</feature>
<dbReference type="Pfam" id="PF00704">
    <property type="entry name" value="Glyco_hydro_18"/>
    <property type="match status" value="1"/>
</dbReference>
<dbReference type="InterPro" id="IPR017853">
    <property type="entry name" value="GH"/>
</dbReference>
<dbReference type="AlphaFoldDB" id="A0A1B7HKQ6"/>
<organism evidence="3 4">
    <name type="scientific">Buttiauxella gaviniae ATCC 51604</name>
    <dbReference type="NCBI Taxonomy" id="1354253"/>
    <lineage>
        <taxon>Bacteria</taxon>
        <taxon>Pseudomonadati</taxon>
        <taxon>Pseudomonadota</taxon>
        <taxon>Gammaproteobacteria</taxon>
        <taxon>Enterobacterales</taxon>
        <taxon>Enterobacteriaceae</taxon>
        <taxon>Buttiauxella</taxon>
    </lineage>
</organism>
<comment type="caution">
    <text evidence="3">The sequence shown here is derived from an EMBL/GenBank/DDBJ whole genome shotgun (WGS) entry which is preliminary data.</text>
</comment>
<accession>A0A1B7HKQ6</accession>
<keyword evidence="3" id="KW-0378">Hydrolase</keyword>
<keyword evidence="3" id="KW-0326">Glycosidase</keyword>
<evidence type="ECO:0000259" key="2">
    <source>
        <dbReference type="PROSITE" id="PS51910"/>
    </source>
</evidence>
<dbReference type="PANTHER" id="PTHR42976">
    <property type="entry name" value="BIFUNCTIONAL CHITINASE/LYSOZYME-RELATED"/>
    <property type="match status" value="1"/>
</dbReference>